<comment type="similarity">
    <text evidence="1">Belongs to the leucine-binding protein family.</text>
</comment>
<evidence type="ECO:0000259" key="6">
    <source>
        <dbReference type="Pfam" id="PF13458"/>
    </source>
</evidence>
<accession>A0ABS0UWC9</accession>
<evidence type="ECO:0000256" key="4">
    <source>
        <dbReference type="ARBA" id="ARBA00022970"/>
    </source>
</evidence>
<dbReference type="SUPFAM" id="SSF53822">
    <property type="entry name" value="Periplasmic binding protein-like I"/>
    <property type="match status" value="1"/>
</dbReference>
<feature type="signal peptide" evidence="5">
    <location>
        <begin position="1"/>
        <end position="26"/>
    </location>
</feature>
<dbReference type="CDD" id="cd06342">
    <property type="entry name" value="PBP1_ABC_LIVBP-like"/>
    <property type="match status" value="1"/>
</dbReference>
<dbReference type="PRINTS" id="PR00337">
    <property type="entry name" value="LEUILEVALBP"/>
</dbReference>
<evidence type="ECO:0000313" key="8">
    <source>
        <dbReference type="Proteomes" id="UP000607562"/>
    </source>
</evidence>
<dbReference type="PANTHER" id="PTHR47151">
    <property type="entry name" value="LEU/ILE/VAL-BINDING ABC TRANSPORTER SUBUNIT"/>
    <property type="match status" value="1"/>
</dbReference>
<dbReference type="PANTHER" id="PTHR47151:SF3">
    <property type="entry name" value="LEUCINE-SPECIFIC-BINDING PROTEIN"/>
    <property type="match status" value="1"/>
</dbReference>
<organism evidence="7 8">
    <name type="scientific">Pseudomonas paralactis</name>
    <dbReference type="NCBI Taxonomy" id="1615673"/>
    <lineage>
        <taxon>Bacteria</taxon>
        <taxon>Pseudomonadati</taxon>
        <taxon>Pseudomonadota</taxon>
        <taxon>Gammaproteobacteria</taxon>
        <taxon>Pseudomonadales</taxon>
        <taxon>Pseudomonadaceae</taxon>
        <taxon>Pseudomonas</taxon>
    </lineage>
</organism>
<proteinExistence type="inferred from homology"/>
<evidence type="ECO:0000313" key="7">
    <source>
        <dbReference type="EMBL" id="MBI6632336.1"/>
    </source>
</evidence>
<dbReference type="InterPro" id="IPR028082">
    <property type="entry name" value="Peripla_BP_I"/>
</dbReference>
<dbReference type="InterPro" id="IPR000709">
    <property type="entry name" value="Leu_Ile_Val-bd"/>
</dbReference>
<keyword evidence="3 5" id="KW-0732">Signal</keyword>
<dbReference type="EMBL" id="JAEILM010000019">
    <property type="protein sequence ID" value="MBI6632336.1"/>
    <property type="molecule type" value="Genomic_DNA"/>
</dbReference>
<gene>
    <name evidence="7" type="ORF">YA0871_06655</name>
</gene>
<name>A0ABS0UWC9_9PSED</name>
<evidence type="ECO:0000256" key="3">
    <source>
        <dbReference type="ARBA" id="ARBA00022729"/>
    </source>
</evidence>
<dbReference type="NCBIfam" id="NF011933">
    <property type="entry name" value="PRK15404.1"/>
    <property type="match status" value="1"/>
</dbReference>
<protein>
    <submittedName>
        <fullName evidence="7">Branched-chain amino acid ABC transporter substrate-binding protein</fullName>
    </submittedName>
</protein>
<dbReference type="InterPro" id="IPR028081">
    <property type="entry name" value="Leu-bd"/>
</dbReference>
<sequence length="375" mass="39752">MNKATKQISKLFAAMVLAGVAGHSFAADTIKIGIAGPKTGPVTQYGDMQFMGAKQAIKDINAKGGVDGKMLEAKEYDDACDPKQAVAVANKVVNDGVKFVVGHLCSSSTQPASDIYEDEGVIMITPAATSPEITSRGYKLIFRTIGLDSAQGPAAGNYIADHVKPKIVAVLHDKQQYGEGIASAVKKTLEEKGTKVAVFEGLNAGDKDFSSIIQKLKQANVDFVYYGGYHPELGLILRQAKEKGLNAKFMGPEGVGNDSISQIAQGASEGLLVTLPKSFDTDPANKAIVEEFAKNKQDPTGPFVFPAYSAVEVIAGGIAAVKSEDTAKVAEAIHAGTFKTPTGDLSFDAKGDLKDFKFVVYEWHFGKPKTEVSPQ</sequence>
<evidence type="ECO:0000256" key="2">
    <source>
        <dbReference type="ARBA" id="ARBA00022448"/>
    </source>
</evidence>
<evidence type="ECO:0000256" key="1">
    <source>
        <dbReference type="ARBA" id="ARBA00010062"/>
    </source>
</evidence>
<reference evidence="7 8" key="1">
    <citation type="submission" date="2020-12" db="EMBL/GenBank/DDBJ databases">
        <title>Comparative genomic insights into the epidemiology and virulence of plant pathogenic Pseudomonads from Turkey.</title>
        <authorList>
            <person name="Dillon M."/>
            <person name="Ruiz-Bedoya T."/>
            <person name="Bendalovic-Torma C."/>
            <person name="Guttman K.M."/>
            <person name="Kwak H."/>
            <person name="Middleton M.A."/>
            <person name="Wang P.W."/>
            <person name="Horuz S."/>
            <person name="Aysan Y."/>
            <person name="Guttman D.S."/>
        </authorList>
    </citation>
    <scope>NUCLEOTIDE SEQUENCE [LARGE SCALE GENOMIC DNA]</scope>
    <source>
        <strain evidence="7 8">Marul_2_1</strain>
    </source>
</reference>
<dbReference type="Gene3D" id="3.40.50.2300">
    <property type="match status" value="2"/>
</dbReference>
<dbReference type="Pfam" id="PF13458">
    <property type="entry name" value="Peripla_BP_6"/>
    <property type="match status" value="1"/>
</dbReference>
<evidence type="ECO:0000256" key="5">
    <source>
        <dbReference type="SAM" id="SignalP"/>
    </source>
</evidence>
<feature type="domain" description="Leucine-binding protein" evidence="6">
    <location>
        <begin position="29"/>
        <end position="352"/>
    </location>
</feature>
<dbReference type="RefSeq" id="WP_198707003.1">
    <property type="nucleotide sequence ID" value="NZ_JAEILM010000019.1"/>
</dbReference>
<feature type="chain" id="PRO_5046227043" evidence="5">
    <location>
        <begin position="27"/>
        <end position="375"/>
    </location>
</feature>
<keyword evidence="2" id="KW-0813">Transport</keyword>
<keyword evidence="8" id="KW-1185">Reference proteome</keyword>
<dbReference type="Proteomes" id="UP000607562">
    <property type="component" value="Unassembled WGS sequence"/>
</dbReference>
<keyword evidence="4" id="KW-0029">Amino-acid transport</keyword>
<comment type="caution">
    <text evidence="7">The sequence shown here is derived from an EMBL/GenBank/DDBJ whole genome shotgun (WGS) entry which is preliminary data.</text>
</comment>